<dbReference type="OMA" id="IGANWWP"/>
<dbReference type="SUPFAM" id="SSF53474">
    <property type="entry name" value="alpha/beta-Hydrolases"/>
    <property type="match status" value="1"/>
</dbReference>
<name>A0A0D1WXH6_EXOME</name>
<gene>
    <name evidence="2" type="ORF">PV10_05255</name>
</gene>
<dbReference type="STRING" id="212818.A0A0D1WXH6"/>
<dbReference type="Pfam" id="PF00135">
    <property type="entry name" value="COesterase"/>
    <property type="match status" value="1"/>
</dbReference>
<dbReference type="HOGENOM" id="CLU_006586_14_4_1"/>
<feature type="domain" description="Carboxylesterase type B" evidence="1">
    <location>
        <begin position="14"/>
        <end position="360"/>
    </location>
</feature>
<evidence type="ECO:0000313" key="2">
    <source>
        <dbReference type="EMBL" id="KIV94100.1"/>
    </source>
</evidence>
<dbReference type="EMBL" id="KN847522">
    <property type="protein sequence ID" value="KIV94100.1"/>
    <property type="molecule type" value="Genomic_DNA"/>
</dbReference>
<dbReference type="PANTHER" id="PTHR43142:SF11">
    <property type="entry name" value="CARBOXYLIC ESTER HYDROLASE"/>
    <property type="match status" value="1"/>
</dbReference>
<dbReference type="PANTHER" id="PTHR43142">
    <property type="entry name" value="CARBOXYLIC ESTER HYDROLASE"/>
    <property type="match status" value="1"/>
</dbReference>
<reference evidence="2 3" key="1">
    <citation type="submission" date="2015-01" db="EMBL/GenBank/DDBJ databases">
        <title>The Genome Sequence of Exophiala mesophila CBS40295.</title>
        <authorList>
            <consortium name="The Broad Institute Genomics Platform"/>
            <person name="Cuomo C."/>
            <person name="de Hoog S."/>
            <person name="Gorbushina A."/>
            <person name="Stielow B."/>
            <person name="Teixiera M."/>
            <person name="Abouelleil A."/>
            <person name="Chapman S.B."/>
            <person name="Priest M."/>
            <person name="Young S.K."/>
            <person name="Wortman J."/>
            <person name="Nusbaum C."/>
            <person name="Birren B."/>
        </authorList>
    </citation>
    <scope>NUCLEOTIDE SEQUENCE [LARGE SCALE GENOMIC DNA]</scope>
    <source>
        <strain evidence="2 3">CBS 40295</strain>
    </source>
</reference>
<dbReference type="AlphaFoldDB" id="A0A0D1WXH6"/>
<dbReference type="Gene3D" id="3.40.50.1820">
    <property type="entry name" value="alpha/beta hydrolase"/>
    <property type="match status" value="1"/>
</dbReference>
<dbReference type="RefSeq" id="XP_016225674.1">
    <property type="nucleotide sequence ID" value="XM_016369886.1"/>
</dbReference>
<dbReference type="InterPro" id="IPR002018">
    <property type="entry name" value="CarbesteraseB"/>
</dbReference>
<keyword evidence="3" id="KW-1185">Reference proteome</keyword>
<dbReference type="GeneID" id="27323100"/>
<dbReference type="Proteomes" id="UP000054302">
    <property type="component" value="Unassembled WGS sequence"/>
</dbReference>
<protein>
    <recommendedName>
        <fullName evidence="1">Carboxylesterase type B domain-containing protein</fullName>
    </recommendedName>
</protein>
<dbReference type="OrthoDB" id="4137226at2759"/>
<dbReference type="VEuPathDB" id="FungiDB:PV10_05255"/>
<organism evidence="2 3">
    <name type="scientific">Exophiala mesophila</name>
    <name type="common">Black yeast-like fungus</name>
    <dbReference type="NCBI Taxonomy" id="212818"/>
    <lineage>
        <taxon>Eukaryota</taxon>
        <taxon>Fungi</taxon>
        <taxon>Dikarya</taxon>
        <taxon>Ascomycota</taxon>
        <taxon>Pezizomycotina</taxon>
        <taxon>Eurotiomycetes</taxon>
        <taxon>Chaetothyriomycetidae</taxon>
        <taxon>Chaetothyriales</taxon>
        <taxon>Herpotrichiellaceae</taxon>
        <taxon>Exophiala</taxon>
    </lineage>
</organism>
<sequence>MATIHHPELGKFRVTSTKGVIQFLGVKYATLRNRFGEPVLHNGAGASSDNVATEQGPCCINAPDACEREFDLIQQKLPLDAEFQMSDTECLRLNITTPEVQALRPLPVLVFVHGGALRTGSGTWPQYDFRSLVMQSVQVGSPFIGVSMNYRTSIFGFLTSVELRAAGFKPNSGLRDQKVAFEWIQKYIQGFGGDPSQATALGQSAGGASLTLLLQSEEALFQHLVIMSGTCLLLRPVSGEVHEAIYQEFCEAQGLDKMPGQERIKAIEELDSFHLFSNTPPSIPPLPMIDGDIVKVALTFDDIEQWSTHGSSSIPGLGWCKELLIGDCQMDGHIYQLALNHRKRGIARAFEESLKRSCSHQDDAVISLFSDYQINESISDDDAFWNIPT</sequence>
<evidence type="ECO:0000259" key="1">
    <source>
        <dbReference type="Pfam" id="PF00135"/>
    </source>
</evidence>
<proteinExistence type="predicted"/>
<dbReference type="InterPro" id="IPR029058">
    <property type="entry name" value="AB_hydrolase_fold"/>
</dbReference>
<evidence type="ECO:0000313" key="3">
    <source>
        <dbReference type="Proteomes" id="UP000054302"/>
    </source>
</evidence>
<accession>A0A0D1WXH6</accession>